<protein>
    <submittedName>
        <fullName evidence="4">DNA polymerase Y family protein</fullName>
    </submittedName>
</protein>
<evidence type="ECO:0000256" key="1">
    <source>
        <dbReference type="ARBA" id="ARBA00010945"/>
    </source>
</evidence>
<gene>
    <name evidence="4" type="ORF">DQQ10_15000</name>
</gene>
<dbReference type="Proteomes" id="UP000251889">
    <property type="component" value="Unassembled WGS sequence"/>
</dbReference>
<dbReference type="EMBL" id="QMFY01000007">
    <property type="protein sequence ID" value="RAW00358.1"/>
    <property type="molecule type" value="Genomic_DNA"/>
</dbReference>
<evidence type="ECO:0000313" key="5">
    <source>
        <dbReference type="Proteomes" id="UP000251889"/>
    </source>
</evidence>
<evidence type="ECO:0000313" key="4">
    <source>
        <dbReference type="EMBL" id="RAW00358.1"/>
    </source>
</evidence>
<dbReference type="Gene3D" id="3.40.1170.60">
    <property type="match status" value="1"/>
</dbReference>
<dbReference type="CDD" id="cd03468">
    <property type="entry name" value="PolY_like"/>
    <property type="match status" value="1"/>
</dbReference>
<dbReference type="InterPro" id="IPR043128">
    <property type="entry name" value="Rev_trsase/Diguanyl_cyclase"/>
</dbReference>
<dbReference type="InterPro" id="IPR050356">
    <property type="entry name" value="SulA_CellDiv_inhibitor"/>
</dbReference>
<dbReference type="PANTHER" id="PTHR35369">
    <property type="entry name" value="BLR3025 PROTEIN-RELATED"/>
    <property type="match status" value="1"/>
</dbReference>
<dbReference type="InterPro" id="IPR043502">
    <property type="entry name" value="DNA/RNA_pol_sf"/>
</dbReference>
<evidence type="ECO:0000256" key="2">
    <source>
        <dbReference type="ARBA" id="ARBA00022763"/>
    </source>
</evidence>
<dbReference type="SUPFAM" id="SSF56672">
    <property type="entry name" value="DNA/RNA polymerases"/>
    <property type="match status" value="1"/>
</dbReference>
<dbReference type="Gene3D" id="3.30.70.270">
    <property type="match status" value="1"/>
</dbReference>
<proteinExistence type="inferred from homology"/>
<name>A0A364Y168_9BACT</name>
<dbReference type="Pfam" id="PF00817">
    <property type="entry name" value="IMS"/>
    <property type="match status" value="1"/>
</dbReference>
<evidence type="ECO:0000259" key="3">
    <source>
        <dbReference type="PROSITE" id="PS50173"/>
    </source>
</evidence>
<comment type="similarity">
    <text evidence="1">Belongs to the DNA polymerase type-Y family.</text>
</comment>
<dbReference type="AlphaFoldDB" id="A0A364Y168"/>
<reference evidence="4 5" key="1">
    <citation type="submission" date="2018-06" db="EMBL/GenBank/DDBJ databases">
        <title>Chryseolinea flavus sp. nov., a member of the phylum Bacteroidetes isolated from soil.</title>
        <authorList>
            <person name="Li Y."/>
            <person name="Wang J."/>
        </authorList>
    </citation>
    <scope>NUCLEOTIDE SEQUENCE [LARGE SCALE GENOMIC DNA]</scope>
    <source>
        <strain evidence="4 5">SDU1-6</strain>
    </source>
</reference>
<keyword evidence="2" id="KW-0227">DNA damage</keyword>
<dbReference type="RefSeq" id="WP_112747700.1">
    <property type="nucleotide sequence ID" value="NZ_QMFY01000007.1"/>
</dbReference>
<accession>A0A364Y168</accession>
<comment type="caution">
    <text evidence="4">The sequence shown here is derived from an EMBL/GenBank/DDBJ whole genome shotgun (WGS) entry which is preliminary data.</text>
</comment>
<feature type="domain" description="UmuC" evidence="3">
    <location>
        <begin position="20"/>
        <end position="72"/>
    </location>
</feature>
<organism evidence="4 5">
    <name type="scientific">Pseudochryseolinea flava</name>
    <dbReference type="NCBI Taxonomy" id="2059302"/>
    <lineage>
        <taxon>Bacteria</taxon>
        <taxon>Pseudomonadati</taxon>
        <taxon>Bacteroidota</taxon>
        <taxon>Cytophagia</taxon>
        <taxon>Cytophagales</taxon>
        <taxon>Fulvivirgaceae</taxon>
        <taxon>Pseudochryseolinea</taxon>
    </lineage>
</organism>
<sequence length="498" mass="57604">MSTYIAIWFLHLNTDWFSLRQPVLKTLPLVLRTPSHGRMVITSTNAVAESKGIRKGMVLADARAIIPDLQIIDDQADLPQKLLRRIAEWCIRFTPIVAVDLPDGLLFDASGCSHLWGGDEAYVGDIVKRLTQRGYNIRVALADTPGAAWAVARFGNDSLIIPKGKQLEAILPLPPEALRLDVENCERLHKLGFHQIQQFINLPRASLRRRFGQQVLTQLDKVLGSEVEFLDPVIPVVSYQERLPCLEPIITVTGIEIALQELLTMLCLRLQQDQKGVRTAIFKSYRVDGKIEHVEISTNRPSHHVKHLFKLFELKLSSIEPALGIELFVLEASKVEDHFSKQEKMWEDTGGLDDIRLAELLDRIASRVGMYAIHRYVPAEHYWPERSFKKANSLQEELTTSWRTDKQRPLQILRRPERIEVTAPIPDYPPMLFIYKGRIHKIVKADGPERIEQEWWLQQGQHRDYYHVEDESGHRYWLFRLGHYHDKIFQWFIHGYFS</sequence>
<dbReference type="GO" id="GO:0006281">
    <property type="term" value="P:DNA repair"/>
    <property type="evidence" value="ECO:0007669"/>
    <property type="project" value="InterPro"/>
</dbReference>
<dbReference type="InterPro" id="IPR001126">
    <property type="entry name" value="UmuC"/>
</dbReference>
<keyword evidence="5" id="KW-1185">Reference proteome</keyword>
<dbReference type="OrthoDB" id="625722at2"/>
<dbReference type="PROSITE" id="PS50173">
    <property type="entry name" value="UMUC"/>
    <property type="match status" value="1"/>
</dbReference>
<dbReference type="PANTHER" id="PTHR35369:SF2">
    <property type="entry name" value="BLR3025 PROTEIN"/>
    <property type="match status" value="1"/>
</dbReference>